<proteinExistence type="predicted"/>
<sequence>MANIGTFTAQKNGFSGSIRTLTLDIKVKLIPNGKASDNAPDFRVEADGGLDIGGAWKRVSQSERPYLSVTVDDPALPAAIYARLIEDESGSYSLIWSRTRPAA</sequence>
<dbReference type="AlphaFoldDB" id="A0A2N5C6P3"/>
<comment type="caution">
    <text evidence="1">The sequence shown here is derived from an EMBL/GenBank/DDBJ whole genome shotgun (WGS) entry which is preliminary data.</text>
</comment>
<gene>
    <name evidence="1" type="ORF">CYJ10_24165</name>
</gene>
<dbReference type="OrthoDB" id="9800788at2"/>
<protein>
    <submittedName>
        <fullName evidence="1">DUF736 domain-containing protein</fullName>
    </submittedName>
</protein>
<organism evidence="1 2">
    <name type="scientific">Cupriavidus pauculus</name>
    <dbReference type="NCBI Taxonomy" id="82633"/>
    <lineage>
        <taxon>Bacteria</taxon>
        <taxon>Pseudomonadati</taxon>
        <taxon>Pseudomonadota</taxon>
        <taxon>Betaproteobacteria</taxon>
        <taxon>Burkholderiales</taxon>
        <taxon>Burkholderiaceae</taxon>
        <taxon>Cupriavidus</taxon>
    </lineage>
</organism>
<dbReference type="Pfam" id="PF05284">
    <property type="entry name" value="DUF736"/>
    <property type="match status" value="1"/>
</dbReference>
<dbReference type="RefSeq" id="WP_101683987.1">
    <property type="nucleotide sequence ID" value="NZ_PJRP01000014.1"/>
</dbReference>
<accession>A0A2N5C6P3</accession>
<name>A0A2N5C6P3_9BURK</name>
<dbReference type="EMBL" id="PJRP01000014">
    <property type="protein sequence ID" value="PLP97901.1"/>
    <property type="molecule type" value="Genomic_DNA"/>
</dbReference>
<dbReference type="InterPro" id="IPR007948">
    <property type="entry name" value="DUF736"/>
</dbReference>
<evidence type="ECO:0000313" key="2">
    <source>
        <dbReference type="Proteomes" id="UP000234341"/>
    </source>
</evidence>
<dbReference type="Proteomes" id="UP000234341">
    <property type="component" value="Unassembled WGS sequence"/>
</dbReference>
<evidence type="ECO:0000313" key="1">
    <source>
        <dbReference type="EMBL" id="PLP97901.1"/>
    </source>
</evidence>
<reference evidence="1 2" key="1">
    <citation type="submission" date="2017-12" db="EMBL/GenBank/DDBJ databases">
        <title>Genome sequence of the active heterotrophic nitrifier-denitrifier, Cupriavidus pauculus UM1.</title>
        <authorList>
            <person name="Putonti C."/>
            <person name="Castignetti D."/>
        </authorList>
    </citation>
    <scope>NUCLEOTIDE SEQUENCE [LARGE SCALE GENOMIC DNA]</scope>
    <source>
        <strain evidence="1 2">UM1</strain>
    </source>
</reference>